<proteinExistence type="predicted"/>
<protein>
    <submittedName>
        <fullName evidence="1">DUF1284 domain-containing protein</fullName>
    </submittedName>
</protein>
<gene>
    <name evidence="1" type="ORF">LQE99_14125</name>
</gene>
<keyword evidence="2" id="KW-1185">Reference proteome</keyword>
<comment type="caution">
    <text evidence="1">The sequence shown here is derived from an EMBL/GenBank/DDBJ whole genome shotgun (WGS) entry which is preliminary data.</text>
</comment>
<dbReference type="EMBL" id="JAKVPQ010000012">
    <property type="protein sequence ID" value="MCH4286259.1"/>
    <property type="molecule type" value="Genomic_DNA"/>
</dbReference>
<name>A0ABS9RBW9_9FIRM</name>
<sequence length="134" mass="15609">MKTILIKPHHFMDIIKLYGTGIHNFVPDEKMGHDFYKVANMIIHNPDVPLRLTIHGDDICKPCKKYNNICTDALHHIPGFTSKDIYNQTLDTRIISLYSLSKETYTAKELCDILLETNQNIYEVWKEEDTQVTK</sequence>
<evidence type="ECO:0000313" key="1">
    <source>
        <dbReference type="EMBL" id="MCH4286259.1"/>
    </source>
</evidence>
<evidence type="ECO:0000313" key="2">
    <source>
        <dbReference type="Proteomes" id="UP001202402"/>
    </source>
</evidence>
<reference evidence="1 2" key="1">
    <citation type="submission" date="2022-02" db="EMBL/GenBank/DDBJ databases">
        <title>Genome of Erysipelotrichaceae sp. nov. NSJ-176 isolated from human feces.</title>
        <authorList>
            <person name="Abdugheni R."/>
        </authorList>
    </citation>
    <scope>NUCLEOTIDE SEQUENCE [LARGE SCALE GENOMIC DNA]</scope>
    <source>
        <strain evidence="1 2">NSJ-176</strain>
    </source>
</reference>
<accession>A0ABS9RBW9</accession>
<dbReference type="Proteomes" id="UP001202402">
    <property type="component" value="Unassembled WGS sequence"/>
</dbReference>
<dbReference type="RefSeq" id="WP_233511345.1">
    <property type="nucleotide sequence ID" value="NZ_JAKVPQ010000012.1"/>
</dbReference>
<organism evidence="1 2">
    <name type="scientific">Amedibacillus hominis</name>
    <dbReference type="NCBI Taxonomy" id="2897776"/>
    <lineage>
        <taxon>Bacteria</taxon>
        <taxon>Bacillati</taxon>
        <taxon>Bacillota</taxon>
        <taxon>Erysipelotrichia</taxon>
        <taxon>Erysipelotrichales</taxon>
        <taxon>Erysipelotrichaceae</taxon>
        <taxon>Amedibacillus</taxon>
    </lineage>
</organism>